<protein>
    <submittedName>
        <fullName evidence="1">Uncharacterized protein</fullName>
    </submittedName>
</protein>
<dbReference type="EMBL" id="JADOXO010000056">
    <property type="protein sequence ID" value="KAF9816525.1"/>
    <property type="molecule type" value="Genomic_DNA"/>
</dbReference>
<dbReference type="AlphaFoldDB" id="A0A8H7P4J7"/>
<dbReference type="Proteomes" id="UP000639403">
    <property type="component" value="Unassembled WGS sequence"/>
</dbReference>
<accession>A0A8H7P4J7</accession>
<reference evidence="1" key="1">
    <citation type="submission" date="2020-11" db="EMBL/GenBank/DDBJ databases">
        <authorList>
            <person name="Koelle M."/>
            <person name="Horta M.A.C."/>
            <person name="Nowrousian M."/>
            <person name="Ohm R.A."/>
            <person name="Benz P."/>
            <person name="Pilgard A."/>
        </authorList>
    </citation>
    <scope>NUCLEOTIDE SEQUENCE</scope>
    <source>
        <strain evidence="1">FPRL280</strain>
    </source>
</reference>
<sequence length="320" mass="34730">MSNTVHFPSALQPETSIATRAPSTALDICDLVYGPTIPAWDVIERFYELNALYENPLVTASSRTVISDIHALASQLAKLDVPKPIALLCSLFGLSREGGLHESWFKVSSMWHEVTSVSESDSFGEHVVGSRRSPPLVVSRALHHTVSERVVNVAQCTDGHQRIIVEHTLHVDLLPGLVGQDTGSTHSLPSTSSQLSLSVPRPAASFRGRGTGAQNPRPSILHLSLPILTRLSFNDAGKITHHRDFWDVKDLLGLFPGMSLAQWITTRLIAQGIRGIMGASRMLASSRWSRKSDNPDARDEEEGLSPAAAYARAVKDIGAA</sequence>
<evidence type="ECO:0000313" key="2">
    <source>
        <dbReference type="Proteomes" id="UP000639403"/>
    </source>
</evidence>
<organism evidence="1 2">
    <name type="scientific">Rhodonia placenta</name>
    <dbReference type="NCBI Taxonomy" id="104341"/>
    <lineage>
        <taxon>Eukaryota</taxon>
        <taxon>Fungi</taxon>
        <taxon>Dikarya</taxon>
        <taxon>Basidiomycota</taxon>
        <taxon>Agaricomycotina</taxon>
        <taxon>Agaricomycetes</taxon>
        <taxon>Polyporales</taxon>
        <taxon>Adustoporiaceae</taxon>
        <taxon>Rhodonia</taxon>
    </lineage>
</organism>
<evidence type="ECO:0000313" key="1">
    <source>
        <dbReference type="EMBL" id="KAF9816525.1"/>
    </source>
</evidence>
<reference evidence="1" key="2">
    <citation type="journal article" name="Front. Microbiol.">
        <title>Degradative Capacity of Two Strains of Rhodonia placenta: From Phenotype to Genotype.</title>
        <authorList>
            <person name="Kolle M."/>
            <person name="Horta M.A.C."/>
            <person name="Nowrousian M."/>
            <person name="Ohm R.A."/>
            <person name="Benz J.P."/>
            <person name="Pilgard A."/>
        </authorList>
    </citation>
    <scope>NUCLEOTIDE SEQUENCE</scope>
    <source>
        <strain evidence="1">FPRL280</strain>
    </source>
</reference>
<comment type="caution">
    <text evidence="1">The sequence shown here is derived from an EMBL/GenBank/DDBJ whole genome shotgun (WGS) entry which is preliminary data.</text>
</comment>
<proteinExistence type="predicted"/>
<gene>
    <name evidence="1" type="ORF">IEO21_04053</name>
</gene>
<name>A0A8H7P4J7_9APHY</name>